<dbReference type="InterPro" id="IPR015947">
    <property type="entry name" value="PUA-like_sf"/>
</dbReference>
<dbReference type="InterPro" id="IPR000086">
    <property type="entry name" value="NUDIX_hydrolase_dom"/>
</dbReference>
<dbReference type="SUPFAM" id="SSF88697">
    <property type="entry name" value="PUA domain-like"/>
    <property type="match status" value="1"/>
</dbReference>
<dbReference type="SUPFAM" id="SSF55811">
    <property type="entry name" value="Nudix"/>
    <property type="match status" value="1"/>
</dbReference>
<dbReference type="PROSITE" id="PS51462">
    <property type="entry name" value="NUDIX"/>
    <property type="match status" value="1"/>
</dbReference>
<dbReference type="Pfam" id="PF00293">
    <property type="entry name" value="NUDIX"/>
    <property type="match status" value="1"/>
</dbReference>
<reference evidence="3 4" key="1">
    <citation type="submission" date="2024-01" db="EMBL/GenBank/DDBJ databases">
        <title>Genome mining of biosynthetic gene clusters to explore secondary metabolites of Streptomyces sp.</title>
        <authorList>
            <person name="Baig A."/>
            <person name="Ajitkumar Shintre N."/>
            <person name="Kumar H."/>
            <person name="Anbarasu A."/>
            <person name="Ramaiah S."/>
        </authorList>
    </citation>
    <scope>NUCLEOTIDE SEQUENCE [LARGE SCALE GENOMIC DNA]</scope>
    <source>
        <strain evidence="3 4">A03</strain>
    </source>
</reference>
<proteinExistence type="predicted"/>
<evidence type="ECO:0000313" key="3">
    <source>
        <dbReference type="EMBL" id="MFB8749212.1"/>
    </source>
</evidence>
<feature type="domain" description="Nudix hydrolase" evidence="2">
    <location>
        <begin position="149"/>
        <end position="284"/>
    </location>
</feature>
<dbReference type="EMBL" id="JAYMRR010000004">
    <property type="protein sequence ID" value="MFB8749212.1"/>
    <property type="molecule type" value="Genomic_DNA"/>
</dbReference>
<evidence type="ECO:0000313" key="4">
    <source>
        <dbReference type="Proteomes" id="UP001585018"/>
    </source>
</evidence>
<name>A0ABV5DBU0_9ACTN</name>
<evidence type="ECO:0000259" key="2">
    <source>
        <dbReference type="PROSITE" id="PS51462"/>
    </source>
</evidence>
<dbReference type="Gene3D" id="3.90.79.10">
    <property type="entry name" value="Nucleoside Triphosphate Pyrophosphohydrolase"/>
    <property type="match status" value="1"/>
</dbReference>
<dbReference type="Gene3D" id="2.30.130.30">
    <property type="entry name" value="Hypothetical protein"/>
    <property type="match status" value="1"/>
</dbReference>
<keyword evidence="4" id="KW-1185">Reference proteome</keyword>
<comment type="caution">
    <text evidence="3">The sequence shown here is derived from an EMBL/GenBank/DDBJ whole genome shotgun (WGS) entry which is preliminary data.</text>
</comment>
<dbReference type="RefSeq" id="WP_376718691.1">
    <property type="nucleotide sequence ID" value="NZ_JAYMRR010000004.1"/>
</dbReference>
<evidence type="ECO:0000256" key="1">
    <source>
        <dbReference type="SAM" id="MobiDB-lite"/>
    </source>
</evidence>
<gene>
    <name evidence="3" type="ORF">VSS30_10415</name>
</gene>
<accession>A0ABV5DBU0</accession>
<organism evidence="3 4">
    <name type="scientific">Streptomyces parvulus</name>
    <dbReference type="NCBI Taxonomy" id="146923"/>
    <lineage>
        <taxon>Bacteria</taxon>
        <taxon>Bacillati</taxon>
        <taxon>Actinomycetota</taxon>
        <taxon>Actinomycetes</taxon>
        <taxon>Kitasatosporales</taxon>
        <taxon>Streptomycetaceae</taxon>
        <taxon>Streptomyces</taxon>
    </lineage>
</organism>
<protein>
    <submittedName>
        <fullName evidence="3">NUDIX domain-containing protein</fullName>
    </submittedName>
</protein>
<feature type="region of interest" description="Disordered" evidence="1">
    <location>
        <begin position="1"/>
        <end position="24"/>
    </location>
</feature>
<dbReference type="Proteomes" id="UP001585018">
    <property type="component" value="Unassembled WGS sequence"/>
</dbReference>
<dbReference type="InterPro" id="IPR015797">
    <property type="entry name" value="NUDIX_hydrolase-like_dom_sf"/>
</dbReference>
<sequence>MPDDTQQAIPAVPAGRDSAPEHHMHPLGRYYRQLEAGRKTIEVRVASPSKRDIAVGDTVVFHDRDTGRELDVIVHRVSPYASFEGLLRSEDTARIDPDGPPNGLLTNLRGIYPPSKEALGVLALAFDHRPARPGRPMPMTTEQYAQTVPHHTVYGCLYIRDAHDRPVQLRSVYGSRIWQFPGGNLDAPGENPLQTARRESVEETGLELGLDTPKLLLTHFVHAGPRLPLNKVGLIFDGGWLGDNQLDRIQLDPAEHDMWAVHDLSAWRELMAPGAFARLDAVEQARRGEGPAYLITHI</sequence>